<accession>A0A0F4T977</accession>
<dbReference type="AlphaFoldDB" id="A0A0F4T977"/>
<name>A0A0F4T977_PSEFL</name>
<comment type="caution">
    <text evidence="1">The sequence shown here is derived from an EMBL/GenBank/DDBJ whole genome shotgun (WGS) entry which is preliminary data.</text>
</comment>
<evidence type="ECO:0000313" key="2">
    <source>
        <dbReference type="Proteomes" id="UP000033500"/>
    </source>
</evidence>
<organism evidence="1 2">
    <name type="scientific">Pseudomonas fluorescens</name>
    <dbReference type="NCBI Taxonomy" id="294"/>
    <lineage>
        <taxon>Bacteria</taxon>
        <taxon>Pseudomonadati</taxon>
        <taxon>Pseudomonadota</taxon>
        <taxon>Gammaproteobacteria</taxon>
        <taxon>Pseudomonadales</taxon>
        <taxon>Pseudomonadaceae</taxon>
        <taxon>Pseudomonas</taxon>
    </lineage>
</organism>
<gene>
    <name evidence="1" type="ORF">VC34_21100</name>
</gene>
<evidence type="ECO:0000313" key="1">
    <source>
        <dbReference type="EMBL" id="KJZ40545.1"/>
    </source>
</evidence>
<reference evidence="1 2" key="1">
    <citation type="submission" date="2015-03" db="EMBL/GenBank/DDBJ databases">
        <title>Comparative genomics of Pseudomonas insights into diversity of traits involved in vanlence and defense.</title>
        <authorList>
            <person name="Qin Y."/>
        </authorList>
    </citation>
    <scope>NUCLEOTIDE SEQUENCE [LARGE SCALE GENOMIC DNA]</scope>
    <source>
        <strain evidence="1 2">C3</strain>
    </source>
</reference>
<sequence length="138" mass="15250">MCSPQSKEQKCWVEVSGSGRTRSAVEGILQPVQLIEVAVDGNHVETARGIGPTRLVLKKILRGNYQFLPFALIDATECATPLSVFSVADFNEYYCIAIKHDQIKLAAFTQPVLRQQAQTLLLKMLERMALGIFTALLA</sequence>
<proteinExistence type="predicted"/>
<protein>
    <submittedName>
        <fullName evidence="1">Uncharacterized protein</fullName>
    </submittedName>
</protein>
<dbReference type="Proteomes" id="UP000033500">
    <property type="component" value="Unassembled WGS sequence"/>
</dbReference>
<dbReference type="EMBL" id="LACD01000025">
    <property type="protein sequence ID" value="KJZ40545.1"/>
    <property type="molecule type" value="Genomic_DNA"/>
</dbReference>